<comment type="caution">
    <text evidence="1">The sequence shown here is derived from an EMBL/GenBank/DDBJ whole genome shotgun (WGS) entry which is preliminary data.</text>
</comment>
<proteinExistence type="predicted"/>
<feature type="non-terminal residue" evidence="1">
    <location>
        <position position="1"/>
    </location>
</feature>
<accession>A0AC60NXA4</accession>
<organism evidence="1 2">
    <name type="scientific">Ixodes persulcatus</name>
    <name type="common">Taiga tick</name>
    <dbReference type="NCBI Taxonomy" id="34615"/>
    <lineage>
        <taxon>Eukaryota</taxon>
        <taxon>Metazoa</taxon>
        <taxon>Ecdysozoa</taxon>
        <taxon>Arthropoda</taxon>
        <taxon>Chelicerata</taxon>
        <taxon>Arachnida</taxon>
        <taxon>Acari</taxon>
        <taxon>Parasitiformes</taxon>
        <taxon>Ixodida</taxon>
        <taxon>Ixodoidea</taxon>
        <taxon>Ixodidae</taxon>
        <taxon>Ixodinae</taxon>
        <taxon>Ixodes</taxon>
    </lineage>
</organism>
<keyword evidence="2" id="KW-1185">Reference proteome</keyword>
<protein>
    <submittedName>
        <fullName evidence="1">Uncharacterized protein</fullName>
    </submittedName>
</protein>
<evidence type="ECO:0000313" key="1">
    <source>
        <dbReference type="EMBL" id="KAG0411708.1"/>
    </source>
</evidence>
<dbReference type="EMBL" id="JABSTQ010011411">
    <property type="protein sequence ID" value="KAG0411708.1"/>
    <property type="molecule type" value="Genomic_DNA"/>
</dbReference>
<reference evidence="1 2" key="1">
    <citation type="journal article" date="2020" name="Cell">
        <title>Large-Scale Comparative Analyses of Tick Genomes Elucidate Their Genetic Diversity and Vector Capacities.</title>
        <authorList>
            <consortium name="Tick Genome and Microbiome Consortium (TIGMIC)"/>
            <person name="Jia N."/>
            <person name="Wang J."/>
            <person name="Shi W."/>
            <person name="Du L."/>
            <person name="Sun Y."/>
            <person name="Zhan W."/>
            <person name="Jiang J.F."/>
            <person name="Wang Q."/>
            <person name="Zhang B."/>
            <person name="Ji P."/>
            <person name="Bell-Sakyi L."/>
            <person name="Cui X.M."/>
            <person name="Yuan T.T."/>
            <person name="Jiang B.G."/>
            <person name="Yang W.F."/>
            <person name="Lam T.T."/>
            <person name="Chang Q.C."/>
            <person name="Ding S.J."/>
            <person name="Wang X.J."/>
            <person name="Zhu J.G."/>
            <person name="Ruan X.D."/>
            <person name="Zhao L."/>
            <person name="Wei J.T."/>
            <person name="Ye R.Z."/>
            <person name="Que T.C."/>
            <person name="Du C.H."/>
            <person name="Zhou Y.H."/>
            <person name="Cheng J.X."/>
            <person name="Dai P.F."/>
            <person name="Guo W.B."/>
            <person name="Han X.H."/>
            <person name="Huang E.J."/>
            <person name="Li L.F."/>
            <person name="Wei W."/>
            <person name="Gao Y.C."/>
            <person name="Liu J.Z."/>
            <person name="Shao H.Z."/>
            <person name="Wang X."/>
            <person name="Wang C.C."/>
            <person name="Yang T.C."/>
            <person name="Huo Q.B."/>
            <person name="Li W."/>
            <person name="Chen H.Y."/>
            <person name="Chen S.E."/>
            <person name="Zhou L.G."/>
            <person name="Ni X.B."/>
            <person name="Tian J.H."/>
            <person name="Sheng Y."/>
            <person name="Liu T."/>
            <person name="Pan Y.S."/>
            <person name="Xia L.Y."/>
            <person name="Li J."/>
            <person name="Zhao F."/>
            <person name="Cao W.C."/>
        </authorList>
    </citation>
    <scope>NUCLEOTIDE SEQUENCE [LARGE SCALE GENOMIC DNA]</scope>
    <source>
        <strain evidence="1">Iper-2018</strain>
    </source>
</reference>
<evidence type="ECO:0000313" key="2">
    <source>
        <dbReference type="Proteomes" id="UP000805193"/>
    </source>
</evidence>
<dbReference type="Proteomes" id="UP000805193">
    <property type="component" value="Unassembled WGS sequence"/>
</dbReference>
<sequence length="266" mass="29236">NEQQVDEGQVDYVWLEELEDDSSLVFRGDWYQNDYLSVGHGVNLQPFHFLSSKISRSPVPAKKGSAVVRLHRHLQDKAEDKTTKKGGGGSACASTVRLPWARLQKRRSLSSSLQSSGTIMLAPLDNQKEAAKTSSPQDQQLEAMDMDTRNLAGPNAGPAAVTTGPKSSTPAKPLLVMTPVIELPTVFHFEKANTISVRTDSEALAAVLEKIIEVNIEGKKIPVQIFRTCGATYCKRVIYDIHTLQDLQDDVLNLKLESEKVRVVAA</sequence>
<gene>
    <name evidence="1" type="ORF">HPB47_011157</name>
</gene>
<name>A0AC60NXA4_IXOPE</name>